<dbReference type="InterPro" id="IPR011757">
    <property type="entry name" value="Lytic_transglycosylase_MltB"/>
</dbReference>
<dbReference type="AlphaFoldDB" id="A0A9E5JTQ8"/>
<dbReference type="Pfam" id="PF13406">
    <property type="entry name" value="SLT_2"/>
    <property type="match status" value="1"/>
</dbReference>
<dbReference type="InterPro" id="IPR043426">
    <property type="entry name" value="MltB-like"/>
</dbReference>
<dbReference type="EMBL" id="JAAONZ010000001">
    <property type="protein sequence ID" value="NHO64361.1"/>
    <property type="molecule type" value="Genomic_DNA"/>
</dbReference>
<organism evidence="4 5">
    <name type="scientific">Pseudomaricurvus hydrocarbonicus</name>
    <dbReference type="NCBI Taxonomy" id="1470433"/>
    <lineage>
        <taxon>Bacteria</taxon>
        <taxon>Pseudomonadati</taxon>
        <taxon>Pseudomonadota</taxon>
        <taxon>Gammaproteobacteria</taxon>
        <taxon>Cellvibrionales</taxon>
        <taxon>Cellvibrionaceae</taxon>
        <taxon>Pseudomaricurvus</taxon>
    </lineage>
</organism>
<dbReference type="PANTHER" id="PTHR30163:SF9">
    <property type="entry name" value="MEMBRANE-BOUND LYTIC MUREIN TRANSGLYCOSYLASE B"/>
    <property type="match status" value="1"/>
</dbReference>
<dbReference type="Gene3D" id="1.10.8.350">
    <property type="entry name" value="Bacterial muramidase"/>
    <property type="match status" value="1"/>
</dbReference>
<dbReference type="GO" id="GO:0009253">
    <property type="term" value="P:peptidoglycan catabolic process"/>
    <property type="evidence" value="ECO:0007669"/>
    <property type="project" value="TreeGrafter"/>
</dbReference>
<dbReference type="PROSITE" id="PS51257">
    <property type="entry name" value="PROKAR_LIPOPROTEIN"/>
    <property type="match status" value="1"/>
</dbReference>
<proteinExistence type="predicted"/>
<sequence length="343" mass="38076">MSRLKQWARAASAHSVATAAVTAALTSAMLGCATVTAQGYEDSVAGKALIAEMVSEHEFTEAELKGWLSQAKKQQSILEAIARPAEKTLTWAEYRKIFVTASRIGKGVEFWQKNEAALARAQEQYGVPAEIIVAIIGVETRYGQHMGNYRVLDALSTLAFDYPKRSDFFTKELKQFLLLAREQQRDPLSLKGSYAGAMGYGQFMPSSYRAYAADFDDDGFVDIWNNQQDAIGSVANYFVRHGWKTGAPVVSRARAASDFDQKLLNDSLKPKHTVASLKAEGFEPVTQLPGAAKANAMKLEGEHGVEFWMGLNNFYVITRYNHSRLYAMAVYQLSQEILQEKQT</sequence>
<dbReference type="SUPFAM" id="SSF53955">
    <property type="entry name" value="Lysozyme-like"/>
    <property type="match status" value="1"/>
</dbReference>
<dbReference type="PANTHER" id="PTHR30163">
    <property type="entry name" value="MEMBRANE-BOUND LYTIC MUREIN TRANSGLYCOSYLASE B"/>
    <property type="match status" value="1"/>
</dbReference>
<feature type="chain" id="PRO_5039358592" evidence="2">
    <location>
        <begin position="20"/>
        <end position="343"/>
    </location>
</feature>
<keyword evidence="2" id="KW-0732">Signal</keyword>
<dbReference type="FunFam" id="1.10.8.350:FF:000001">
    <property type="entry name" value="Lytic murein transglycosylase B"/>
    <property type="match status" value="1"/>
</dbReference>
<evidence type="ECO:0000256" key="2">
    <source>
        <dbReference type="SAM" id="SignalP"/>
    </source>
</evidence>
<comment type="caution">
    <text evidence="4">The sequence shown here is derived from an EMBL/GenBank/DDBJ whole genome shotgun (WGS) entry which is preliminary data.</text>
</comment>
<evidence type="ECO:0000259" key="3">
    <source>
        <dbReference type="Pfam" id="PF13406"/>
    </source>
</evidence>
<dbReference type="InterPro" id="IPR023346">
    <property type="entry name" value="Lysozyme-like_dom_sf"/>
</dbReference>
<dbReference type="NCBIfam" id="TIGR02282">
    <property type="entry name" value="MltB"/>
    <property type="match status" value="1"/>
</dbReference>
<reference evidence="4" key="1">
    <citation type="submission" date="2020-03" db="EMBL/GenBank/DDBJ databases">
        <authorList>
            <person name="Guo F."/>
        </authorList>
    </citation>
    <scope>NUCLEOTIDE SEQUENCE</scope>
    <source>
        <strain evidence="4">JCM 30134</strain>
    </source>
</reference>
<dbReference type="Gene3D" id="1.10.530.10">
    <property type="match status" value="1"/>
</dbReference>
<feature type="active site" evidence="1">
    <location>
        <position position="139"/>
    </location>
</feature>
<dbReference type="CDD" id="cd13399">
    <property type="entry name" value="Slt35-like"/>
    <property type="match status" value="1"/>
</dbReference>
<protein>
    <submittedName>
        <fullName evidence="4">Lytic murein transglycosylase B</fullName>
    </submittedName>
</protein>
<evidence type="ECO:0000256" key="1">
    <source>
        <dbReference type="PIRSR" id="PIRSR611757-1"/>
    </source>
</evidence>
<gene>
    <name evidence="4" type="primary">mltB</name>
    <name evidence="4" type="ORF">G8770_02210</name>
</gene>
<dbReference type="GO" id="GO:0008933">
    <property type="term" value="F:peptidoglycan lytic transglycosylase activity"/>
    <property type="evidence" value="ECO:0007669"/>
    <property type="project" value="TreeGrafter"/>
</dbReference>
<dbReference type="Proteomes" id="UP000787472">
    <property type="component" value="Unassembled WGS sequence"/>
</dbReference>
<evidence type="ECO:0000313" key="4">
    <source>
        <dbReference type="EMBL" id="NHO64361.1"/>
    </source>
</evidence>
<evidence type="ECO:0000313" key="5">
    <source>
        <dbReference type="Proteomes" id="UP000787472"/>
    </source>
</evidence>
<feature type="domain" description="Transglycosylase SLT" evidence="3">
    <location>
        <begin position="49"/>
        <end position="335"/>
    </location>
</feature>
<keyword evidence="5" id="KW-1185">Reference proteome</keyword>
<accession>A0A9E5JTQ8</accession>
<feature type="signal peptide" evidence="2">
    <location>
        <begin position="1"/>
        <end position="19"/>
    </location>
</feature>
<name>A0A9E5JTQ8_9GAMM</name>
<dbReference type="InterPro" id="IPR031304">
    <property type="entry name" value="SLT_2"/>
</dbReference>